<dbReference type="GO" id="GO:0006646">
    <property type="term" value="P:phosphatidylethanolamine biosynthetic process"/>
    <property type="evidence" value="ECO:0007669"/>
    <property type="project" value="InterPro"/>
</dbReference>
<evidence type="ECO:0000256" key="2">
    <source>
        <dbReference type="ARBA" id="ARBA00024191"/>
    </source>
</evidence>
<dbReference type="PANTHER" id="PTHR45780:SF1">
    <property type="entry name" value="ETHANOLAMINE-PHOSPHATE CYTIDYLYLTRANSFERASE"/>
    <property type="match status" value="1"/>
</dbReference>
<sequence>MASSPKMTSKISRTLSDIDKRLKDITSKLPDTDGWAELFLKPAEKEYFCRWEEVVQNRSLSAKATNDLLDYIASFIPDNVSPNFISLSGLCILAHCWYMLSIHGEEYPTVCTYMACGSLIIFYFLNGLDERQSIRIRQKTSLNDYFKYSSDCLSTVFLSILFTYCLGVTEWSTQWYSVQASQLILFTKHLSAFHRNAGLRYNFLTGPGEVITFCIFVLLIRATLGLDWLINLYGTTIHQLIKVLDVYDVTLPADCTDVSLMGAELVKTCYYIMYVTSLIKCLLLPSQHWWSRFGITTSLLMRLMPALLVQLDLPYTHTASIDVISDGFFMSILISDVTLAKMAGRELHPWVILMSFASLLSHTAIFVLCCVYYIAVFGDLCHHLNMPLLTVCRNVYCDGVYDLCHIGHKNLFKRALTYGNRLFVGVCNDEDCSNYKRPPIMTSAERCAEVAACKAVTKVIPNAPCFGITKEFVEKHQIHVVAFGQEYLERWPDPKDDKYYSYPRQIGIARAMPRTPGLSTSDLIRRIQASQPADVKKSPT</sequence>
<dbReference type="InterPro" id="IPR014729">
    <property type="entry name" value="Rossmann-like_a/b/a_fold"/>
</dbReference>
<dbReference type="InterPro" id="IPR044608">
    <property type="entry name" value="Ect1/PCYT2"/>
</dbReference>
<evidence type="ECO:0000313" key="8">
    <source>
        <dbReference type="Proteomes" id="UP001165160"/>
    </source>
</evidence>
<dbReference type="GO" id="GO:0005737">
    <property type="term" value="C:cytoplasm"/>
    <property type="evidence" value="ECO:0007669"/>
    <property type="project" value="TreeGrafter"/>
</dbReference>
<dbReference type="InterPro" id="IPR004821">
    <property type="entry name" value="Cyt_trans-like"/>
</dbReference>
<gene>
    <name evidence="7" type="ORF">TrVE_jg9587</name>
</gene>
<evidence type="ECO:0000256" key="3">
    <source>
        <dbReference type="ARBA" id="ARBA00024221"/>
    </source>
</evidence>
<accession>A0A9W7BVP0</accession>
<keyword evidence="5" id="KW-0812">Transmembrane</keyword>
<proteinExistence type="predicted"/>
<dbReference type="AlphaFoldDB" id="A0A9W7BVP0"/>
<comment type="pathway">
    <text evidence="2">Phospholipid metabolism; phosphatidylethanolamine biosynthesis; phosphatidylethanolamine from ethanolamine: step 2/3.</text>
</comment>
<comment type="pathway">
    <text evidence="1">Lipid metabolism.</text>
</comment>
<evidence type="ECO:0000256" key="5">
    <source>
        <dbReference type="SAM" id="Phobius"/>
    </source>
</evidence>
<feature type="domain" description="Cytidyltransferase-like" evidence="6">
    <location>
        <begin position="396"/>
        <end position="526"/>
    </location>
</feature>
<name>A0A9W7BVP0_9STRA</name>
<dbReference type="Proteomes" id="UP001165160">
    <property type="component" value="Unassembled WGS sequence"/>
</dbReference>
<dbReference type="PANTHER" id="PTHR45780">
    <property type="entry name" value="ETHANOLAMINE-PHOSPHATE CYTIDYLYLTRANSFERASE"/>
    <property type="match status" value="1"/>
</dbReference>
<dbReference type="Pfam" id="PF01467">
    <property type="entry name" value="CTP_transf_like"/>
    <property type="match status" value="1"/>
</dbReference>
<feature type="transmembrane region" description="Helical" evidence="5">
    <location>
        <begin position="145"/>
        <end position="169"/>
    </location>
</feature>
<dbReference type="Gene3D" id="3.40.50.620">
    <property type="entry name" value="HUPs"/>
    <property type="match status" value="1"/>
</dbReference>
<evidence type="ECO:0000256" key="1">
    <source>
        <dbReference type="ARBA" id="ARBA00005189"/>
    </source>
</evidence>
<keyword evidence="5" id="KW-0472">Membrane</keyword>
<keyword evidence="8" id="KW-1185">Reference proteome</keyword>
<keyword evidence="5" id="KW-1133">Transmembrane helix</keyword>
<comment type="caution">
    <text evidence="7">The sequence shown here is derived from an EMBL/GenBank/DDBJ whole genome shotgun (WGS) entry which is preliminary data.</text>
</comment>
<dbReference type="GO" id="GO:0004306">
    <property type="term" value="F:ethanolamine-phosphate cytidylyltransferase activity"/>
    <property type="evidence" value="ECO:0007669"/>
    <property type="project" value="UniProtKB-EC"/>
</dbReference>
<evidence type="ECO:0000256" key="4">
    <source>
        <dbReference type="ARBA" id="ARBA00031473"/>
    </source>
</evidence>
<dbReference type="Gene3D" id="1.20.120.1760">
    <property type="match status" value="1"/>
</dbReference>
<organism evidence="7 8">
    <name type="scientific">Triparma verrucosa</name>
    <dbReference type="NCBI Taxonomy" id="1606542"/>
    <lineage>
        <taxon>Eukaryota</taxon>
        <taxon>Sar</taxon>
        <taxon>Stramenopiles</taxon>
        <taxon>Ochrophyta</taxon>
        <taxon>Bolidophyceae</taxon>
        <taxon>Parmales</taxon>
        <taxon>Triparmaceae</taxon>
        <taxon>Triparma</taxon>
    </lineage>
</organism>
<dbReference type="EMBL" id="BRXX01000136">
    <property type="protein sequence ID" value="GMH93235.1"/>
    <property type="molecule type" value="Genomic_DNA"/>
</dbReference>
<feature type="transmembrane region" description="Helical" evidence="5">
    <location>
        <begin position="107"/>
        <end position="125"/>
    </location>
</feature>
<dbReference type="EC" id="2.7.7.14" evidence="3"/>
<dbReference type="NCBIfam" id="TIGR00125">
    <property type="entry name" value="cyt_tran_rel"/>
    <property type="match status" value="1"/>
</dbReference>
<dbReference type="SUPFAM" id="SSF52374">
    <property type="entry name" value="Nucleotidylyl transferase"/>
    <property type="match status" value="1"/>
</dbReference>
<feature type="transmembrane region" description="Helical" evidence="5">
    <location>
        <begin position="84"/>
        <end position="101"/>
    </location>
</feature>
<evidence type="ECO:0000313" key="7">
    <source>
        <dbReference type="EMBL" id="GMH93235.1"/>
    </source>
</evidence>
<protein>
    <recommendedName>
        <fullName evidence="3">ethanolamine-phosphate cytidylyltransferase</fullName>
        <ecNumber evidence="3">2.7.7.14</ecNumber>
    </recommendedName>
    <alternativeName>
        <fullName evidence="4">CTP:phosphoethanolamine cytidylyltransferase</fullName>
    </alternativeName>
</protein>
<dbReference type="InterPro" id="IPR043130">
    <property type="entry name" value="CDP-OH_PTrfase_TM_dom"/>
</dbReference>
<feature type="transmembrane region" description="Helical" evidence="5">
    <location>
        <begin position="350"/>
        <end position="375"/>
    </location>
</feature>
<evidence type="ECO:0000259" key="6">
    <source>
        <dbReference type="Pfam" id="PF01467"/>
    </source>
</evidence>
<feature type="transmembrane region" description="Helical" evidence="5">
    <location>
        <begin position="210"/>
        <end position="230"/>
    </location>
</feature>
<reference evidence="8" key="1">
    <citation type="journal article" date="2023" name="Commun. Biol.">
        <title>Genome analysis of Parmales, the sister group of diatoms, reveals the evolutionary specialization of diatoms from phago-mixotrophs to photoautotrophs.</title>
        <authorList>
            <person name="Ban H."/>
            <person name="Sato S."/>
            <person name="Yoshikawa S."/>
            <person name="Yamada K."/>
            <person name="Nakamura Y."/>
            <person name="Ichinomiya M."/>
            <person name="Sato N."/>
            <person name="Blanc-Mathieu R."/>
            <person name="Endo H."/>
            <person name="Kuwata A."/>
            <person name="Ogata H."/>
        </authorList>
    </citation>
    <scope>NUCLEOTIDE SEQUENCE [LARGE SCALE GENOMIC DNA]</scope>
    <source>
        <strain evidence="8">NIES 3699</strain>
    </source>
</reference>